<keyword evidence="2" id="KW-1185">Reference proteome</keyword>
<dbReference type="EMBL" id="CAJVPT010038725">
    <property type="protein sequence ID" value="CAG8720925.1"/>
    <property type="molecule type" value="Genomic_DNA"/>
</dbReference>
<feature type="non-terminal residue" evidence="1">
    <location>
        <position position="1"/>
    </location>
</feature>
<evidence type="ECO:0000313" key="1">
    <source>
        <dbReference type="EMBL" id="CAG8720925.1"/>
    </source>
</evidence>
<proteinExistence type="predicted"/>
<protein>
    <submittedName>
        <fullName evidence="1">11424_t:CDS:1</fullName>
    </submittedName>
</protein>
<accession>A0ACA9PS35</accession>
<comment type="caution">
    <text evidence="1">The sequence shown here is derived from an EMBL/GenBank/DDBJ whole genome shotgun (WGS) entry which is preliminary data.</text>
</comment>
<evidence type="ECO:0000313" key="2">
    <source>
        <dbReference type="Proteomes" id="UP000789525"/>
    </source>
</evidence>
<reference evidence="1" key="1">
    <citation type="submission" date="2021-06" db="EMBL/GenBank/DDBJ databases">
        <authorList>
            <person name="Kallberg Y."/>
            <person name="Tangrot J."/>
            <person name="Rosling A."/>
        </authorList>
    </citation>
    <scope>NUCLEOTIDE SEQUENCE</scope>
    <source>
        <strain evidence="1">CL356</strain>
    </source>
</reference>
<gene>
    <name evidence="1" type="ORF">ACOLOM_LOCUS11135</name>
</gene>
<sequence length="303" mass="33422">SSPIATSPLPILSISHSPSNSAPRESASQITQPKRRPKLDQTPPESGGSERLGRSIEHLNTDEEGSYTAQRRQFNMTFSPTKQGYHSDQPISPIAARTQLPESSEEYIDSPIQPSDLSQLVFHLNKVNEWVKNHQIDGLSMDDLLPSTSSTSQSTPRKNPHFPALSSSSHTPQRHHQRFSSMGETSSARSNRSMSSSMGPPPTPLKLFGSPSKQSTYSSPSKPSSVKTFQGSTSMRTQLLLQHTAYLSTDDEVSSTQDEDEDSNVFLTNSRDPSPIKLREDIDQWRTGYQRPSLLGTISSEPT</sequence>
<dbReference type="Proteomes" id="UP000789525">
    <property type="component" value="Unassembled WGS sequence"/>
</dbReference>
<name>A0ACA9PS35_9GLOM</name>
<organism evidence="1 2">
    <name type="scientific">Acaulospora colombiana</name>
    <dbReference type="NCBI Taxonomy" id="27376"/>
    <lineage>
        <taxon>Eukaryota</taxon>
        <taxon>Fungi</taxon>
        <taxon>Fungi incertae sedis</taxon>
        <taxon>Mucoromycota</taxon>
        <taxon>Glomeromycotina</taxon>
        <taxon>Glomeromycetes</taxon>
        <taxon>Diversisporales</taxon>
        <taxon>Acaulosporaceae</taxon>
        <taxon>Acaulospora</taxon>
    </lineage>
</organism>